<dbReference type="PANTHER" id="PTHR43056">
    <property type="entry name" value="PEPTIDASE S9 PROLYL OLIGOPEPTIDASE"/>
    <property type="match status" value="1"/>
</dbReference>
<keyword evidence="4" id="KW-1185">Reference proteome</keyword>
<dbReference type="InterPro" id="IPR005674">
    <property type="entry name" value="CocE/Ser_esterase"/>
</dbReference>
<dbReference type="SUPFAM" id="SSF53474">
    <property type="entry name" value="alpha/beta-Hydrolases"/>
    <property type="match status" value="1"/>
</dbReference>
<dbReference type="InterPro" id="IPR008979">
    <property type="entry name" value="Galactose-bd-like_sf"/>
</dbReference>
<dbReference type="SMART" id="SM00939">
    <property type="entry name" value="PepX_C"/>
    <property type="match status" value="1"/>
</dbReference>
<dbReference type="Gene3D" id="3.40.50.1820">
    <property type="entry name" value="alpha/beta hydrolase"/>
    <property type="match status" value="1"/>
</dbReference>
<evidence type="ECO:0000313" key="3">
    <source>
        <dbReference type="EMBL" id="KAL2850202.1"/>
    </source>
</evidence>
<name>A0ABR4KDU3_9EURO</name>
<evidence type="ECO:0000256" key="1">
    <source>
        <dbReference type="ARBA" id="ARBA00022801"/>
    </source>
</evidence>
<feature type="domain" description="Xaa-Pro dipeptidyl-peptidase C-terminal" evidence="2">
    <location>
        <begin position="453"/>
        <end position="706"/>
    </location>
</feature>
<dbReference type="InterPro" id="IPR013736">
    <property type="entry name" value="Xaa-Pro_dipept_C"/>
</dbReference>
<dbReference type="InterPro" id="IPR000383">
    <property type="entry name" value="Xaa-Pro-like_dom"/>
</dbReference>
<dbReference type="SUPFAM" id="SSF49785">
    <property type="entry name" value="Galactose-binding domain-like"/>
    <property type="match status" value="1"/>
</dbReference>
<dbReference type="InterPro" id="IPR029058">
    <property type="entry name" value="AB_hydrolase_fold"/>
</dbReference>
<dbReference type="Pfam" id="PF08530">
    <property type="entry name" value="PepX_C"/>
    <property type="match status" value="1"/>
</dbReference>
<accession>A0ABR4KDU3</accession>
<dbReference type="Gene3D" id="1.10.3020.20">
    <property type="match status" value="1"/>
</dbReference>
<dbReference type="Proteomes" id="UP001610446">
    <property type="component" value="Unassembled WGS sequence"/>
</dbReference>
<dbReference type="EMBL" id="JBFXLU010000039">
    <property type="protein sequence ID" value="KAL2850202.1"/>
    <property type="molecule type" value="Genomic_DNA"/>
</dbReference>
<protein>
    <submittedName>
        <fullName evidence="3">Alpha/beta-hydrolase</fullName>
    </submittedName>
</protein>
<dbReference type="NCBIfam" id="TIGR00976">
    <property type="entry name" value="CocE_NonD"/>
    <property type="match status" value="1"/>
</dbReference>
<gene>
    <name evidence="3" type="ORF">BJY01DRAFT_261856</name>
</gene>
<organism evidence="3 4">
    <name type="scientific">Aspergillus pseudoustus</name>
    <dbReference type="NCBI Taxonomy" id="1810923"/>
    <lineage>
        <taxon>Eukaryota</taxon>
        <taxon>Fungi</taxon>
        <taxon>Dikarya</taxon>
        <taxon>Ascomycota</taxon>
        <taxon>Pezizomycotina</taxon>
        <taxon>Eurotiomycetes</taxon>
        <taxon>Eurotiomycetidae</taxon>
        <taxon>Eurotiales</taxon>
        <taxon>Aspergillaceae</taxon>
        <taxon>Aspergillus</taxon>
        <taxon>Aspergillus subgen. Nidulantes</taxon>
    </lineage>
</organism>
<keyword evidence="1" id="KW-0378">Hydrolase</keyword>
<proteinExistence type="predicted"/>
<evidence type="ECO:0000313" key="4">
    <source>
        <dbReference type="Proteomes" id="UP001610446"/>
    </source>
</evidence>
<dbReference type="Gene3D" id="2.60.120.260">
    <property type="entry name" value="Galactose-binding domain-like"/>
    <property type="match status" value="1"/>
</dbReference>
<reference evidence="3 4" key="1">
    <citation type="submission" date="2024-07" db="EMBL/GenBank/DDBJ databases">
        <title>Section-level genome sequencing and comparative genomics of Aspergillus sections Usti and Cavernicolus.</title>
        <authorList>
            <consortium name="Lawrence Berkeley National Laboratory"/>
            <person name="Nybo J.L."/>
            <person name="Vesth T.C."/>
            <person name="Theobald S."/>
            <person name="Frisvad J.C."/>
            <person name="Larsen T.O."/>
            <person name="Kjaerboelling I."/>
            <person name="Rothschild-Mancinelli K."/>
            <person name="Lyhne E.K."/>
            <person name="Kogle M.E."/>
            <person name="Barry K."/>
            <person name="Clum A."/>
            <person name="Na H."/>
            <person name="Ledsgaard L."/>
            <person name="Lin J."/>
            <person name="Lipzen A."/>
            <person name="Kuo A."/>
            <person name="Riley R."/>
            <person name="Mondo S."/>
            <person name="Labutti K."/>
            <person name="Haridas S."/>
            <person name="Pangalinan J."/>
            <person name="Salamov A.A."/>
            <person name="Simmons B.A."/>
            <person name="Magnuson J.K."/>
            <person name="Chen J."/>
            <person name="Drula E."/>
            <person name="Henrissat B."/>
            <person name="Wiebenga A."/>
            <person name="Lubbers R.J."/>
            <person name="Gomes A.C."/>
            <person name="Makela M.R."/>
            <person name="Stajich J."/>
            <person name="Grigoriev I.V."/>
            <person name="Mortensen U.H."/>
            <person name="De Vries R.P."/>
            <person name="Baker S.E."/>
            <person name="Andersen M.R."/>
        </authorList>
    </citation>
    <scope>NUCLEOTIDE SEQUENCE [LARGE SCALE GENOMIC DNA]</scope>
    <source>
        <strain evidence="3 4">CBS 123904</strain>
    </source>
</reference>
<dbReference type="PANTHER" id="PTHR43056:SF10">
    <property type="entry name" value="COCE_NOND FAMILY, PUTATIVE (AFU_ORTHOLOGUE AFUA_7G00600)-RELATED"/>
    <property type="match status" value="1"/>
</dbReference>
<comment type="caution">
    <text evidence="3">The sequence shown here is derived from an EMBL/GenBank/DDBJ whole genome shotgun (WGS) entry which is preliminary data.</text>
</comment>
<evidence type="ECO:0000259" key="2">
    <source>
        <dbReference type="SMART" id="SM00939"/>
    </source>
</evidence>
<dbReference type="Pfam" id="PF02129">
    <property type="entry name" value="Peptidase_S15"/>
    <property type="match status" value="1"/>
</dbReference>
<sequence length="721" mass="80128">MSVEGIFPDVVGLTYRSGTQTGVTTDEFKFHFEPGTTVTFSIGDLLLGECDGKNLVSIFDLVANGTPALDPKVVNRARLLFSLCLGQGFEKPIIIDEQARDVVSEYAWMVNLDSTNTSDLDEALLCICSKLRIPSKTVSYTRNHLRRAAARFKALRDVPIPTRDGAGILGDVYLPLQDGKKRFPVLMSCTIYGRRIFYSGPDLDDEDDIAAFEKAEDDWHSTGEGTPVRVPRGSWGPSWEAQRGFENIATFNTSTYVPRGYAMVKLDPRGVSQTPGTRNIPGQLTSDFYDAVEWAAEQAWSDGNIALVGSSYGANVLWNVASLRPKGLKCFVPYASDIDPYRDAAYIGGVPGVPYIADWYRRVGLCSPKWSDQVDLVSMMKSKPFYDALWDTMKSNMGSVDLPCFLAASQIFMIHGRAAYEAWRSRNPANTHLQLVDSNYYPLPSREAAGKILQFLDHYLKGAECSTLERVGIQVRLGHGQWYWRKESDWPVPGTQYTQWHLRSDGSLAGEEEEEEEAAQNTQEQQITYAARVSPDGRSGASFRSAPFENDVDLAGHFKAVLTVSASSSDADFVVMLWAEDAQGGVVPYNAKGELEPLAKGFLRASHRRLDPLRSTPERPWHTHTAEDNAPLQPNEIVQLEVEIFPAAARIRKGWTLRVDICPSEYQPDIPGYVPVKMREFYGEVDGNEQATNSIHVGAGRPNYIVCPVVPLEEGYPNLMQ</sequence>
<dbReference type="InterPro" id="IPR050585">
    <property type="entry name" value="Xaa-Pro_dipeptidyl-ppase/CocE"/>
</dbReference>